<comment type="function">
    <text evidence="12">Structural component of the gap junctions.</text>
</comment>
<evidence type="ECO:0000256" key="5">
    <source>
        <dbReference type="ARBA" id="ARBA00022692"/>
    </source>
</evidence>
<dbReference type="GO" id="GO:0005243">
    <property type="term" value="F:gap junction channel activity"/>
    <property type="evidence" value="ECO:0007669"/>
    <property type="project" value="TreeGrafter"/>
</dbReference>
<keyword evidence="3 12" id="KW-0813">Transport</keyword>
<keyword evidence="4" id="KW-1003">Cell membrane</keyword>
<dbReference type="PROSITE" id="PS51013">
    <property type="entry name" value="PANNEXIN"/>
    <property type="match status" value="1"/>
</dbReference>
<keyword evidence="8 12" id="KW-1133">Transmembrane helix</keyword>
<proteinExistence type="evidence at transcript level"/>
<dbReference type="AlphaFoldDB" id="A0A0K8R5F9"/>
<evidence type="ECO:0000313" key="13">
    <source>
        <dbReference type="EMBL" id="JAA66291.1"/>
    </source>
</evidence>
<feature type="transmembrane region" description="Helical" evidence="12">
    <location>
        <begin position="110"/>
        <end position="132"/>
    </location>
</feature>
<dbReference type="InterPro" id="IPR000990">
    <property type="entry name" value="Innexin"/>
</dbReference>
<dbReference type="GO" id="GO:0034220">
    <property type="term" value="P:monoatomic ion transmembrane transport"/>
    <property type="evidence" value="ECO:0007669"/>
    <property type="project" value="UniProtKB-KW"/>
</dbReference>
<comment type="similarity">
    <text evidence="12">Belongs to the pannexin family.</text>
</comment>
<evidence type="ECO:0000256" key="2">
    <source>
        <dbReference type="ARBA" id="ARBA00004651"/>
    </source>
</evidence>
<keyword evidence="9 12" id="KW-0406">Ion transport</keyword>
<dbReference type="PRINTS" id="PR01262">
    <property type="entry name" value="INNEXIN"/>
</dbReference>
<evidence type="ECO:0000256" key="6">
    <source>
        <dbReference type="ARBA" id="ARBA00022868"/>
    </source>
</evidence>
<reference evidence="13" key="1">
    <citation type="submission" date="2012-12" db="EMBL/GenBank/DDBJ databases">
        <title>Identification and characterization of a phenylalanine ammonia-lyase gene family in Isatis indigotica Fort.</title>
        <authorList>
            <person name="Liu Q."/>
            <person name="Chen J."/>
            <person name="Zhou X."/>
            <person name="Di P."/>
            <person name="Xiao Y."/>
            <person name="Xuan H."/>
            <person name="Zhang L."/>
            <person name="Chen W."/>
        </authorList>
    </citation>
    <scope>NUCLEOTIDE SEQUENCE</scope>
    <source>
        <tissue evidence="13">Salivary gland</tissue>
    </source>
</reference>
<keyword evidence="10 12" id="KW-0472">Membrane</keyword>
<evidence type="ECO:0000256" key="12">
    <source>
        <dbReference type="RuleBase" id="RU010713"/>
    </source>
</evidence>
<dbReference type="GO" id="GO:0005921">
    <property type="term" value="C:gap junction"/>
    <property type="evidence" value="ECO:0007669"/>
    <property type="project" value="UniProtKB-SubCell"/>
</dbReference>
<dbReference type="PANTHER" id="PTHR11893">
    <property type="entry name" value="INNEXIN"/>
    <property type="match status" value="1"/>
</dbReference>
<protein>
    <recommendedName>
        <fullName evidence="12">Innexin</fullName>
    </recommendedName>
</protein>
<dbReference type="GO" id="GO:0005886">
    <property type="term" value="C:plasma membrane"/>
    <property type="evidence" value="ECO:0007669"/>
    <property type="project" value="UniProtKB-SubCell"/>
</dbReference>
<dbReference type="Pfam" id="PF00876">
    <property type="entry name" value="Innexin"/>
    <property type="match status" value="1"/>
</dbReference>
<evidence type="ECO:0000256" key="8">
    <source>
        <dbReference type="ARBA" id="ARBA00022989"/>
    </source>
</evidence>
<feature type="transmembrane region" description="Helical" evidence="12">
    <location>
        <begin position="31"/>
        <end position="50"/>
    </location>
</feature>
<evidence type="ECO:0000256" key="4">
    <source>
        <dbReference type="ARBA" id="ARBA00022475"/>
    </source>
</evidence>
<dbReference type="EMBL" id="GADI01007517">
    <property type="protein sequence ID" value="JAA66291.1"/>
    <property type="molecule type" value="mRNA"/>
</dbReference>
<comment type="subcellular location">
    <subcellularLocation>
        <location evidence="1">Cell junction</location>
        <location evidence="1">Gap junction</location>
    </subcellularLocation>
    <subcellularLocation>
        <location evidence="2 12">Cell membrane</location>
        <topology evidence="2 12">Multi-pass membrane protein</topology>
    </subcellularLocation>
</comment>
<dbReference type="PANTHER" id="PTHR11893:SF41">
    <property type="entry name" value="INNEXIN INX2"/>
    <property type="match status" value="1"/>
</dbReference>
<feature type="transmembrane region" description="Helical" evidence="12">
    <location>
        <begin position="178"/>
        <end position="199"/>
    </location>
</feature>
<feature type="transmembrane region" description="Helical" evidence="12">
    <location>
        <begin position="269"/>
        <end position="290"/>
    </location>
</feature>
<name>A0A0K8R5F9_IXORI</name>
<keyword evidence="11 12" id="KW-0407">Ion channel</keyword>
<evidence type="ECO:0000256" key="7">
    <source>
        <dbReference type="ARBA" id="ARBA00022949"/>
    </source>
</evidence>
<organism evidence="13">
    <name type="scientific">Ixodes ricinus</name>
    <name type="common">Common tick</name>
    <name type="synonym">Acarus ricinus</name>
    <dbReference type="NCBI Taxonomy" id="34613"/>
    <lineage>
        <taxon>Eukaryota</taxon>
        <taxon>Metazoa</taxon>
        <taxon>Ecdysozoa</taxon>
        <taxon>Arthropoda</taxon>
        <taxon>Chelicerata</taxon>
        <taxon>Arachnida</taxon>
        <taxon>Acari</taxon>
        <taxon>Parasitiformes</taxon>
        <taxon>Ixodida</taxon>
        <taxon>Ixodoidea</taxon>
        <taxon>Ixodidae</taxon>
        <taxon>Ixodinae</taxon>
        <taxon>Ixodes</taxon>
    </lineage>
</organism>
<evidence type="ECO:0000256" key="10">
    <source>
        <dbReference type="ARBA" id="ARBA00023136"/>
    </source>
</evidence>
<gene>
    <name evidence="12" type="primary">inx</name>
</gene>
<keyword evidence="5 12" id="KW-0812">Transmembrane</keyword>
<evidence type="ECO:0000256" key="9">
    <source>
        <dbReference type="ARBA" id="ARBA00023065"/>
    </source>
</evidence>
<keyword evidence="6" id="KW-0303">Gap junction</keyword>
<accession>A0A0K8R5F9</accession>
<dbReference type="GO" id="GO:0007602">
    <property type="term" value="P:phototransduction"/>
    <property type="evidence" value="ECO:0007669"/>
    <property type="project" value="TreeGrafter"/>
</dbReference>
<evidence type="ECO:0000256" key="1">
    <source>
        <dbReference type="ARBA" id="ARBA00004610"/>
    </source>
</evidence>
<evidence type="ECO:0000256" key="11">
    <source>
        <dbReference type="ARBA" id="ARBA00023303"/>
    </source>
</evidence>
<keyword evidence="7" id="KW-0965">Cell junction</keyword>
<sequence length="375" mass="43779">MFYMLVAPLHRAVKINRIVLDNQIFRLHYKATSLLLLMFSILVTSAQYFGDPIDCINHDSVPANVIRTFCWIHSTFNIPAAFNATVGVDGVPHPGIQKYTPDEHRRYYGYYQWVCMVLFPQAGCFYVPRYLWKCYEQGLIRSLVQDLDCPIKESTDVCQKTEAIARYMRNHLNMHHKYFFVYVTSEVLNFVNVVGQILLTDAFLGNMFTTFGTDVLKHHEIDPDQRNDPMVWAFPRMTKCSFHLFGSSGDVMKHDALCLLAQNIINEKIYIFLWFWWVILAFLTGVELAYRVITIALPKVRELILRYRARMADRRMLESVSKRVSTSDWFVLYMLCKNMNPVHYRTFINELAKSMEDDEYGKRLLGSDTSNTSTV</sequence>
<evidence type="ECO:0000256" key="3">
    <source>
        <dbReference type="ARBA" id="ARBA00022448"/>
    </source>
</evidence>